<feature type="domain" description="YCII-related" evidence="2">
    <location>
        <begin position="9"/>
        <end position="87"/>
    </location>
</feature>
<comment type="similarity">
    <text evidence="1">Belongs to the YciI family.</text>
</comment>
<name>A0ABS1BDT2_9MICO</name>
<dbReference type="Gene3D" id="3.30.70.1060">
    <property type="entry name" value="Dimeric alpha+beta barrel"/>
    <property type="match status" value="1"/>
</dbReference>
<dbReference type="Pfam" id="PF03795">
    <property type="entry name" value="YCII"/>
    <property type="match status" value="1"/>
</dbReference>
<dbReference type="PANTHER" id="PTHR37828:SF1">
    <property type="entry name" value="YCII-RELATED DOMAIN-CONTAINING PROTEIN"/>
    <property type="match status" value="1"/>
</dbReference>
<protein>
    <recommendedName>
        <fullName evidence="2">YCII-related domain-containing protein</fullName>
    </recommendedName>
</protein>
<dbReference type="EMBL" id="JAEDAJ010000008">
    <property type="protein sequence ID" value="MBK0332307.1"/>
    <property type="molecule type" value="Genomic_DNA"/>
</dbReference>
<dbReference type="Proteomes" id="UP000612352">
    <property type="component" value="Unassembled WGS sequence"/>
</dbReference>
<organism evidence="3 4">
    <name type="scientific">Brachybacterium halotolerans</name>
    <dbReference type="NCBI Taxonomy" id="2795215"/>
    <lineage>
        <taxon>Bacteria</taxon>
        <taxon>Bacillati</taxon>
        <taxon>Actinomycetota</taxon>
        <taxon>Actinomycetes</taxon>
        <taxon>Micrococcales</taxon>
        <taxon>Dermabacteraceae</taxon>
        <taxon>Brachybacterium</taxon>
    </lineage>
</organism>
<reference evidence="3 4" key="1">
    <citation type="submission" date="2020-12" db="EMBL/GenBank/DDBJ databases">
        <title>Brachybacterium sp. MASK1Z-5, whole genome shotgun sequence.</title>
        <authorList>
            <person name="Tuo L."/>
        </authorList>
    </citation>
    <scope>NUCLEOTIDE SEQUENCE [LARGE SCALE GENOMIC DNA]</scope>
    <source>
        <strain evidence="3 4">MASK1Z-5</strain>
    </source>
</reference>
<comment type="caution">
    <text evidence="3">The sequence shown here is derived from an EMBL/GenBank/DDBJ whole genome shotgun (WGS) entry which is preliminary data.</text>
</comment>
<dbReference type="InterPro" id="IPR005545">
    <property type="entry name" value="YCII"/>
</dbReference>
<dbReference type="PANTHER" id="PTHR37828">
    <property type="entry name" value="GSR2449 PROTEIN"/>
    <property type="match status" value="1"/>
</dbReference>
<dbReference type="RefSeq" id="WP_200503206.1">
    <property type="nucleotide sequence ID" value="NZ_JAEDAJ010000008.1"/>
</dbReference>
<evidence type="ECO:0000313" key="4">
    <source>
        <dbReference type="Proteomes" id="UP000612352"/>
    </source>
</evidence>
<accession>A0ABS1BDT2</accession>
<evidence type="ECO:0000256" key="1">
    <source>
        <dbReference type="ARBA" id="ARBA00007689"/>
    </source>
</evidence>
<keyword evidence="4" id="KW-1185">Reference proteome</keyword>
<dbReference type="InterPro" id="IPR011008">
    <property type="entry name" value="Dimeric_a/b-barrel"/>
</dbReference>
<proteinExistence type="inferred from homology"/>
<sequence>MTTFAVTYHYADDPARLDEHRPSHREFLGGLQERGTIIASGPYSDTEGALALLLVEAADVAAVESALEDDPFRREGLIAEREIHTWNVVIGSLGA</sequence>
<gene>
    <name evidence="3" type="ORF">I8D64_12975</name>
</gene>
<evidence type="ECO:0000259" key="2">
    <source>
        <dbReference type="Pfam" id="PF03795"/>
    </source>
</evidence>
<evidence type="ECO:0000313" key="3">
    <source>
        <dbReference type="EMBL" id="MBK0332307.1"/>
    </source>
</evidence>
<dbReference type="SUPFAM" id="SSF54909">
    <property type="entry name" value="Dimeric alpha+beta barrel"/>
    <property type="match status" value="1"/>
</dbReference>